<name>A0A6J6J782_9ZZZZ</name>
<dbReference type="EMBL" id="CAEZVJ010000096">
    <property type="protein sequence ID" value="CAB4632474.1"/>
    <property type="molecule type" value="Genomic_DNA"/>
</dbReference>
<evidence type="ECO:0000313" key="1">
    <source>
        <dbReference type="EMBL" id="CAB4632474.1"/>
    </source>
</evidence>
<organism evidence="1">
    <name type="scientific">freshwater metagenome</name>
    <dbReference type="NCBI Taxonomy" id="449393"/>
    <lineage>
        <taxon>unclassified sequences</taxon>
        <taxon>metagenomes</taxon>
        <taxon>ecological metagenomes</taxon>
    </lineage>
</organism>
<proteinExistence type="predicted"/>
<sequence length="45" mass="4821">MALDLEGDGPALADIDNAGVFAHSDHEVRGHRFGDLFAELSQVNL</sequence>
<accession>A0A6J6J782</accession>
<dbReference type="AlphaFoldDB" id="A0A6J6J782"/>
<protein>
    <submittedName>
        <fullName evidence="1">Unannotated protein</fullName>
    </submittedName>
</protein>
<reference evidence="1" key="1">
    <citation type="submission" date="2020-05" db="EMBL/GenBank/DDBJ databases">
        <authorList>
            <person name="Chiriac C."/>
            <person name="Salcher M."/>
            <person name="Ghai R."/>
            <person name="Kavagutti S V."/>
        </authorList>
    </citation>
    <scope>NUCLEOTIDE SEQUENCE</scope>
</reference>
<gene>
    <name evidence="1" type="ORF">UFOPK1961_00857</name>
</gene>